<organism evidence="1 2">
    <name type="scientific">Aspergillus lentulus</name>
    <dbReference type="NCBI Taxonomy" id="293939"/>
    <lineage>
        <taxon>Eukaryota</taxon>
        <taxon>Fungi</taxon>
        <taxon>Dikarya</taxon>
        <taxon>Ascomycota</taxon>
        <taxon>Pezizomycotina</taxon>
        <taxon>Eurotiomycetes</taxon>
        <taxon>Eurotiomycetidae</taxon>
        <taxon>Eurotiales</taxon>
        <taxon>Aspergillaceae</taxon>
        <taxon>Aspergillus</taxon>
        <taxon>Aspergillus subgen. Fumigati</taxon>
    </lineage>
</organism>
<sequence>MAAPICSTQVPHEDIEVSVTGDFTIHINEFDPAIRRDERSGDDADEAGTNGLVRTGSLKVQKGILLGRSQYFRTMFDGRWAHGPKDDSVVLNEDTVRSMELWLRVFHSTIDTLPKQSISVGEVWHAIMAGDKYGFDLQALKSWFVAWYKEMRNESGKEFFKEFAPQLLFPCYAFDYAVGFQELTKFMTYNEPRHVMEANPTHHLQMHLRPRIIHQTRSRPADQSILTEQLNAAKGRLRTILHQALFKRVNEIIARATCACKEQTIFDFLKKLRRIDVSPLDLSSTKASVAQMLDRLRQYDETKTRSHALSSNDTSVNQSRQSPCSVCRLDGKTIVRQAIALVSGYFDGLCLDCMDRTKDLLVEGNKDQDYWFHDQWEQSYDRDCRIPHGEPTWYFSFMGRKEKRGLIAE</sequence>
<dbReference type="AlphaFoldDB" id="A0AAN4PEV5"/>
<evidence type="ECO:0008006" key="3">
    <source>
        <dbReference type="Google" id="ProtNLM"/>
    </source>
</evidence>
<accession>A0AAN4PEV5</accession>
<name>A0AAN4PEV5_ASPLE</name>
<dbReference type="InterPro" id="IPR011333">
    <property type="entry name" value="SKP1/BTB/POZ_sf"/>
</dbReference>
<evidence type="ECO:0000313" key="1">
    <source>
        <dbReference type="EMBL" id="GAQ04923.1"/>
    </source>
</evidence>
<dbReference type="EMBL" id="BCLY01000004">
    <property type="protein sequence ID" value="GAQ04923.1"/>
    <property type="molecule type" value="Genomic_DNA"/>
</dbReference>
<reference evidence="1 2" key="1">
    <citation type="submission" date="2015-11" db="EMBL/GenBank/DDBJ databases">
        <title>Aspergillus lentulus strain IFM 54703T.</title>
        <authorList>
            <person name="Kusuya Y."/>
            <person name="Sakai K."/>
            <person name="Kamei K."/>
            <person name="Takahashi H."/>
            <person name="Yaguchi T."/>
        </authorList>
    </citation>
    <scope>NUCLEOTIDE SEQUENCE [LARGE SCALE GENOMIC DNA]</scope>
    <source>
        <strain evidence="1 2">IFM 54703</strain>
    </source>
</reference>
<dbReference type="Gene3D" id="3.30.710.10">
    <property type="entry name" value="Potassium Channel Kv1.1, Chain A"/>
    <property type="match status" value="1"/>
</dbReference>
<evidence type="ECO:0000313" key="2">
    <source>
        <dbReference type="Proteomes" id="UP000051487"/>
    </source>
</evidence>
<comment type="caution">
    <text evidence="1">The sequence shown here is derived from an EMBL/GenBank/DDBJ whole genome shotgun (WGS) entry which is preliminary data.</text>
</comment>
<dbReference type="Proteomes" id="UP000051487">
    <property type="component" value="Unassembled WGS sequence"/>
</dbReference>
<protein>
    <recommendedName>
        <fullName evidence="3">BTB domain-containing protein</fullName>
    </recommendedName>
</protein>
<gene>
    <name evidence="1" type="ORF">ALT_2244</name>
</gene>
<proteinExistence type="predicted"/>